<name>A0A565A633_PLAVI</name>
<dbReference type="VEuPathDB" id="PlasmoDB:PVP01_0006740"/>
<sequence>MASNRSNPQYFEYHDYIKFKKIFDYTPRDTFDVRVANDLIRDIHNTQEKELNLHKTFYDLKKLILRDQCFYHHANDNCCNYINY</sequence>
<organism evidence="1">
    <name type="scientific">Plasmodium vivax</name>
    <name type="common">malaria parasite P. vivax</name>
    <dbReference type="NCBI Taxonomy" id="5855"/>
    <lineage>
        <taxon>Eukaryota</taxon>
        <taxon>Sar</taxon>
        <taxon>Alveolata</taxon>
        <taxon>Apicomplexa</taxon>
        <taxon>Aconoidasida</taxon>
        <taxon>Haemosporida</taxon>
        <taxon>Plasmodiidae</taxon>
        <taxon>Plasmodium</taxon>
        <taxon>Plasmodium (Plasmodium)</taxon>
    </lineage>
</organism>
<reference evidence="1" key="1">
    <citation type="submission" date="2016-07" db="EMBL/GenBank/DDBJ databases">
        <authorList>
            <consortium name="Pathogen Informatics"/>
        </authorList>
    </citation>
    <scope>NUCLEOTIDE SEQUENCE</scope>
</reference>
<protein>
    <submittedName>
        <fullName evidence="1">VIR protein</fullName>
    </submittedName>
</protein>
<evidence type="ECO:0000313" key="1">
    <source>
        <dbReference type="EMBL" id="VUZ99961.1"/>
    </source>
</evidence>
<gene>
    <name evidence="1" type="ORF">PVP01_0006740</name>
</gene>
<dbReference type="VEuPathDB" id="PlasmoDB:PVW1_120011200"/>
<accession>A0A565A633</accession>
<dbReference type="AlphaFoldDB" id="A0A565A633"/>
<dbReference type="Proteomes" id="UP000220605">
    <property type="component" value="Unassembled WGS sequence"/>
</dbReference>
<proteinExistence type="predicted"/>
<dbReference type="EMBL" id="FLZR02000022">
    <property type="protein sequence ID" value="VUZ99961.1"/>
    <property type="molecule type" value="Genomic_DNA"/>
</dbReference>